<dbReference type="AlphaFoldDB" id="A0A4U3KWF3"/>
<proteinExistence type="predicted"/>
<keyword evidence="3" id="KW-1185">Reference proteome</keyword>
<dbReference type="InterPro" id="IPR052917">
    <property type="entry name" value="Stress-Dev_Protein"/>
</dbReference>
<organism evidence="2 3">
    <name type="scientific">Ilyomonas limi</name>
    <dbReference type="NCBI Taxonomy" id="2575867"/>
    <lineage>
        <taxon>Bacteria</taxon>
        <taxon>Pseudomonadati</taxon>
        <taxon>Bacteroidota</taxon>
        <taxon>Chitinophagia</taxon>
        <taxon>Chitinophagales</taxon>
        <taxon>Chitinophagaceae</taxon>
        <taxon>Ilyomonas</taxon>
    </lineage>
</organism>
<reference evidence="2 3" key="1">
    <citation type="submission" date="2019-05" db="EMBL/GenBank/DDBJ databases">
        <title>Panacibacter sp. strain 17mud1-8 Genome sequencing and assembly.</title>
        <authorList>
            <person name="Chhetri G."/>
        </authorList>
    </citation>
    <scope>NUCLEOTIDE SEQUENCE [LARGE SCALE GENOMIC DNA]</scope>
    <source>
        <strain evidence="2 3">17mud1-8</strain>
    </source>
</reference>
<dbReference type="SUPFAM" id="SSF50475">
    <property type="entry name" value="FMN-binding split barrel"/>
    <property type="match status" value="1"/>
</dbReference>
<dbReference type="EMBL" id="SZQL01000017">
    <property type="protein sequence ID" value="TKK65984.1"/>
    <property type="molecule type" value="Genomic_DNA"/>
</dbReference>
<feature type="domain" description="General stress protein FMN-binding split barrel" evidence="1">
    <location>
        <begin position="11"/>
        <end position="159"/>
    </location>
</feature>
<dbReference type="PANTHER" id="PTHR34818">
    <property type="entry name" value="PROTEIN BLI-3"/>
    <property type="match status" value="1"/>
</dbReference>
<dbReference type="InterPro" id="IPR038725">
    <property type="entry name" value="YdaG_split_barrel_FMN-bd"/>
</dbReference>
<dbReference type="InterPro" id="IPR012349">
    <property type="entry name" value="Split_barrel_FMN-bd"/>
</dbReference>
<accession>A0A4U3KWF3</accession>
<evidence type="ECO:0000259" key="1">
    <source>
        <dbReference type="Pfam" id="PF16242"/>
    </source>
</evidence>
<dbReference type="OrthoDB" id="1432662at2"/>
<comment type="caution">
    <text evidence="2">The sequence shown here is derived from an EMBL/GenBank/DDBJ whole genome shotgun (WGS) entry which is preliminary data.</text>
</comment>
<sequence length="168" mass="18927">MGDKQNLSNQDAVKKMKDLAEEVKICMFCTYDAQQVMQTAPMSANQIDDDGTFWFLSAKDSTRNRDIQANSTTDLIFAQPSKENYLSVHGKSEIVYDKQKIADLWNPIVKTWFTGGKDDPNISIIKFTPDEAYYWDTKHGKMVSFLKIVAGAVLGKTMDDGIQGKLKV</sequence>
<dbReference type="RefSeq" id="WP_137263292.1">
    <property type="nucleotide sequence ID" value="NZ_SZQL01000017.1"/>
</dbReference>
<evidence type="ECO:0000313" key="2">
    <source>
        <dbReference type="EMBL" id="TKK65984.1"/>
    </source>
</evidence>
<dbReference type="Proteomes" id="UP000305848">
    <property type="component" value="Unassembled WGS sequence"/>
</dbReference>
<dbReference type="Pfam" id="PF16242">
    <property type="entry name" value="Pyrid_ox_like"/>
    <property type="match status" value="1"/>
</dbReference>
<dbReference type="PANTHER" id="PTHR34818:SF1">
    <property type="entry name" value="PROTEIN BLI-3"/>
    <property type="match status" value="1"/>
</dbReference>
<gene>
    <name evidence="2" type="ORF">FC093_18450</name>
</gene>
<evidence type="ECO:0000313" key="3">
    <source>
        <dbReference type="Proteomes" id="UP000305848"/>
    </source>
</evidence>
<dbReference type="Gene3D" id="2.30.110.10">
    <property type="entry name" value="Electron Transport, Fmn-binding Protein, Chain A"/>
    <property type="match status" value="1"/>
</dbReference>
<name>A0A4U3KWF3_9BACT</name>
<protein>
    <submittedName>
        <fullName evidence="2">General stress protein</fullName>
    </submittedName>
</protein>